<comment type="function">
    <text evidence="7">Allows the formation of correctly charged Gln-tRNA(Gln) through the transamidation of misacylated Glu-tRNA(Gln) in organisms which lack glutaminyl-tRNA synthetase. The reaction takes place in the presence of glutamine and ATP through an activated gamma-phospho-Glu-tRNA(Gln).</text>
</comment>
<comment type="similarity">
    <text evidence="1 7">Belongs to the amidase family. GatA subfamily.</text>
</comment>
<proteinExistence type="inferred from homology"/>
<dbReference type="STRING" id="926571.NVIE_014120"/>
<dbReference type="EC" id="6.3.5.7" evidence="7"/>
<dbReference type="Proteomes" id="UP000027093">
    <property type="component" value="Chromosome"/>
</dbReference>
<sequence>MLYRLDASQVANGVKNREFSAEEYIHQVLERIEVVEPKINALVTVNNKGAIEQARALDKKIRDGKAAGPLSGVAISVKDNISTKGIRTTCASKMLDSYVPPYDATVVKRLQDAGAIIIGKANLDEFAMGSTTEFSRNGPTRNPWDISRVPGGSSGGSAASVAAMECAISLGSDTGGSVRCPASFCSVVGLKPTYGLVSRYGLISYANSLEQVGPAGRTVADVAAALNAIVGQDENDHTTAPGKPSYLVSKMPLRVGLVKEFIEGADPEVSRIIYRAYDTLEKEGCRCAEVSMPSAQYALASYYTIAMAEASSNLARYDNVRYGFDMSPDGYEWNSYFAKGRSNFGEEVKRRIITGSYVLSSGYYGKYYLKAQQVRSLLRRELKSLFRQFDVLIGPTMPILPFPIGEKVDDPLKMYLVDVDTVVANLAGIPAISVPAGFSGDNLPVGLQIMADEFSEQVMLDAAYTFESAAKVQRSPDL</sequence>
<evidence type="ECO:0000256" key="7">
    <source>
        <dbReference type="HAMAP-Rule" id="MF_00120"/>
    </source>
</evidence>
<dbReference type="GO" id="GO:0016740">
    <property type="term" value="F:transferase activity"/>
    <property type="evidence" value="ECO:0007669"/>
    <property type="project" value="UniProtKB-KW"/>
</dbReference>
<dbReference type="HAMAP" id="MF_00120">
    <property type="entry name" value="GatA"/>
    <property type="match status" value="1"/>
</dbReference>
<comment type="catalytic activity">
    <reaction evidence="6 7">
        <text>L-glutamyl-tRNA(Gln) + L-glutamine + ATP + H2O = L-glutaminyl-tRNA(Gln) + L-glutamate + ADP + phosphate + H(+)</text>
        <dbReference type="Rhea" id="RHEA:17521"/>
        <dbReference type="Rhea" id="RHEA-COMP:9681"/>
        <dbReference type="Rhea" id="RHEA-COMP:9684"/>
        <dbReference type="ChEBI" id="CHEBI:15377"/>
        <dbReference type="ChEBI" id="CHEBI:15378"/>
        <dbReference type="ChEBI" id="CHEBI:29985"/>
        <dbReference type="ChEBI" id="CHEBI:30616"/>
        <dbReference type="ChEBI" id="CHEBI:43474"/>
        <dbReference type="ChEBI" id="CHEBI:58359"/>
        <dbReference type="ChEBI" id="CHEBI:78520"/>
        <dbReference type="ChEBI" id="CHEBI:78521"/>
        <dbReference type="ChEBI" id="CHEBI:456216"/>
        <dbReference type="EC" id="6.3.5.7"/>
    </reaction>
</comment>
<evidence type="ECO:0000256" key="5">
    <source>
        <dbReference type="ARBA" id="ARBA00022917"/>
    </source>
</evidence>
<dbReference type="InterPro" id="IPR000120">
    <property type="entry name" value="Amidase"/>
</dbReference>
<dbReference type="HOGENOM" id="CLU_009600_0_3_2"/>
<evidence type="ECO:0000256" key="3">
    <source>
        <dbReference type="ARBA" id="ARBA00022741"/>
    </source>
</evidence>
<evidence type="ECO:0000256" key="6">
    <source>
        <dbReference type="ARBA" id="ARBA00047407"/>
    </source>
</evidence>
<dbReference type="Pfam" id="PF01425">
    <property type="entry name" value="Amidase"/>
    <property type="match status" value="1"/>
</dbReference>
<gene>
    <name evidence="7 9" type="primary">gatA</name>
    <name evidence="9" type="ORF">NVIE_014120</name>
</gene>
<dbReference type="GeneID" id="74946675"/>
<dbReference type="InterPro" id="IPR004412">
    <property type="entry name" value="GatA"/>
</dbReference>
<dbReference type="AlphaFoldDB" id="A0A060HQ21"/>
<keyword evidence="5 7" id="KW-0648">Protein biosynthesis</keyword>
<evidence type="ECO:0000313" key="10">
    <source>
        <dbReference type="Proteomes" id="UP000027093"/>
    </source>
</evidence>
<feature type="active site" description="Charge relay system" evidence="7">
    <location>
        <position position="78"/>
    </location>
</feature>
<evidence type="ECO:0000256" key="1">
    <source>
        <dbReference type="ARBA" id="ARBA00008069"/>
    </source>
</evidence>
<dbReference type="KEGG" id="nvn:NVIE_014120"/>
<comment type="subunit">
    <text evidence="7">Heterotrimer of A, B and C subunits.</text>
</comment>
<dbReference type="GO" id="GO:0050567">
    <property type="term" value="F:glutaminyl-tRNA synthase (glutamine-hydrolyzing) activity"/>
    <property type="evidence" value="ECO:0007669"/>
    <property type="project" value="UniProtKB-UniRule"/>
</dbReference>
<keyword evidence="3 7" id="KW-0547">Nucleotide-binding</keyword>
<keyword evidence="9" id="KW-0808">Transferase</keyword>
<dbReference type="GO" id="GO:0006412">
    <property type="term" value="P:translation"/>
    <property type="evidence" value="ECO:0007669"/>
    <property type="project" value="UniProtKB-UniRule"/>
</dbReference>
<evidence type="ECO:0000256" key="4">
    <source>
        <dbReference type="ARBA" id="ARBA00022840"/>
    </source>
</evidence>
<feature type="active site" description="Charge relay system" evidence="7">
    <location>
        <position position="153"/>
    </location>
</feature>
<name>A0A060HQ21_9ARCH</name>
<feature type="active site" description="Acyl-ester intermediate" evidence="7">
    <location>
        <position position="177"/>
    </location>
</feature>
<dbReference type="Gene3D" id="3.90.1300.10">
    <property type="entry name" value="Amidase signature (AS) domain"/>
    <property type="match status" value="1"/>
</dbReference>
<dbReference type="NCBIfam" id="TIGR00132">
    <property type="entry name" value="gatA"/>
    <property type="match status" value="1"/>
</dbReference>
<dbReference type="GO" id="GO:0030956">
    <property type="term" value="C:glutamyl-tRNA(Gln) amidotransferase complex"/>
    <property type="evidence" value="ECO:0007669"/>
    <property type="project" value="InterPro"/>
</dbReference>
<dbReference type="PANTHER" id="PTHR11895:SF7">
    <property type="entry name" value="GLUTAMYL-TRNA(GLN) AMIDOTRANSFERASE SUBUNIT A, MITOCHONDRIAL"/>
    <property type="match status" value="1"/>
</dbReference>
<keyword evidence="4 7" id="KW-0067">ATP-binding</keyword>
<dbReference type="InterPro" id="IPR020556">
    <property type="entry name" value="Amidase_CS"/>
</dbReference>
<evidence type="ECO:0000313" key="9">
    <source>
        <dbReference type="EMBL" id="AIC15651.1"/>
    </source>
</evidence>
<organism evidence="9 10">
    <name type="scientific">Nitrososphaera viennensis EN76</name>
    <dbReference type="NCBI Taxonomy" id="926571"/>
    <lineage>
        <taxon>Archaea</taxon>
        <taxon>Nitrososphaerota</taxon>
        <taxon>Nitrososphaeria</taxon>
        <taxon>Nitrososphaerales</taxon>
        <taxon>Nitrososphaeraceae</taxon>
        <taxon>Nitrososphaera</taxon>
    </lineage>
</organism>
<dbReference type="PROSITE" id="PS00571">
    <property type="entry name" value="AMIDASES"/>
    <property type="match status" value="1"/>
</dbReference>
<evidence type="ECO:0000259" key="8">
    <source>
        <dbReference type="Pfam" id="PF01425"/>
    </source>
</evidence>
<dbReference type="InterPro" id="IPR023631">
    <property type="entry name" value="Amidase_dom"/>
</dbReference>
<dbReference type="PANTHER" id="PTHR11895">
    <property type="entry name" value="TRANSAMIDASE"/>
    <property type="match status" value="1"/>
</dbReference>
<dbReference type="SUPFAM" id="SSF75304">
    <property type="entry name" value="Amidase signature (AS) enzymes"/>
    <property type="match status" value="1"/>
</dbReference>
<reference evidence="9 10" key="1">
    <citation type="journal article" date="2014" name="Int. J. Syst. Evol. Microbiol.">
        <title>Nitrososphaera viennensis gen. nov., sp. nov., an aerobic and mesophilic, ammonia-oxidizing archaeon from soil and a member of the archaeal phylum Thaumarchaeota.</title>
        <authorList>
            <person name="Stieglmeier M."/>
            <person name="Klingl A."/>
            <person name="Alves R.J."/>
            <person name="Rittmann S.K."/>
            <person name="Melcher M."/>
            <person name="Leisch N."/>
            <person name="Schleper C."/>
        </authorList>
    </citation>
    <scope>NUCLEOTIDE SEQUENCE [LARGE SCALE GENOMIC DNA]</scope>
    <source>
        <strain evidence="9">EN76</strain>
    </source>
</reference>
<keyword evidence="2 7" id="KW-0436">Ligase</keyword>
<protein>
    <recommendedName>
        <fullName evidence="7">Glutamyl-tRNA(Gln) amidotransferase subunit A</fullName>
        <shortName evidence="7">Glu-ADT subunit A</shortName>
        <ecNumber evidence="7">6.3.5.7</ecNumber>
    </recommendedName>
</protein>
<accession>A0A060HQ21</accession>
<dbReference type="OrthoDB" id="7931at2157"/>
<dbReference type="GO" id="GO:0005524">
    <property type="term" value="F:ATP binding"/>
    <property type="evidence" value="ECO:0007669"/>
    <property type="project" value="UniProtKB-KW"/>
</dbReference>
<dbReference type="EMBL" id="CP007536">
    <property type="protein sequence ID" value="AIC15651.1"/>
    <property type="molecule type" value="Genomic_DNA"/>
</dbReference>
<keyword evidence="10" id="KW-1185">Reference proteome</keyword>
<evidence type="ECO:0000256" key="2">
    <source>
        <dbReference type="ARBA" id="ARBA00022598"/>
    </source>
</evidence>
<dbReference type="RefSeq" id="WP_075054614.1">
    <property type="nucleotide sequence ID" value="NZ_CP007536.1"/>
</dbReference>
<dbReference type="InterPro" id="IPR036928">
    <property type="entry name" value="AS_sf"/>
</dbReference>
<feature type="domain" description="Amidase" evidence="8">
    <location>
        <begin position="24"/>
        <end position="459"/>
    </location>
</feature>